<dbReference type="Pfam" id="PF11925">
    <property type="entry name" value="DUF3443"/>
    <property type="match status" value="1"/>
</dbReference>
<dbReference type="Proteomes" id="UP000054870">
    <property type="component" value="Unassembled WGS sequence"/>
</dbReference>
<accession>A0A158AZM7</accession>
<evidence type="ECO:0000313" key="3">
    <source>
        <dbReference type="EMBL" id="SAK62477.1"/>
    </source>
</evidence>
<dbReference type="EMBL" id="FCOF02000010">
    <property type="protein sequence ID" value="SAK62477.1"/>
    <property type="molecule type" value="Genomic_DNA"/>
</dbReference>
<protein>
    <submittedName>
        <fullName evidence="3">Lipoprotein</fullName>
    </submittedName>
</protein>
<keyword evidence="2" id="KW-0732">Signal</keyword>
<dbReference type="InterPro" id="IPR021847">
    <property type="entry name" value="DUF3443"/>
</dbReference>
<dbReference type="OrthoDB" id="5289858at2"/>
<dbReference type="AlphaFoldDB" id="A0A158AZM7"/>
<evidence type="ECO:0000256" key="1">
    <source>
        <dbReference type="SAM" id="MobiDB-lite"/>
    </source>
</evidence>
<evidence type="ECO:0000256" key="2">
    <source>
        <dbReference type="SAM" id="SignalP"/>
    </source>
</evidence>
<feature type="chain" id="PRO_5007621139" evidence="2">
    <location>
        <begin position="21"/>
        <end position="433"/>
    </location>
</feature>
<feature type="region of interest" description="Disordered" evidence="1">
    <location>
        <begin position="25"/>
        <end position="90"/>
    </location>
</feature>
<sequence>MTTRALLSTIALCALLQACGGGGGGSNGGSAAPAAQASAPVAASAPASASAAAPASAPSPSASAPDADTTVPQSTTPNVQTIEVTRTSTNTRNMLRTSVTICVPGTGTCQTIDDIQVDTGSHGLRVLASALDPSIALPLVAGSGTNAVVAECAVFGSGYTWGTVRAADVHMAGHVASSTSVQLIADSAAPNTAQDCTESGLPMLSASSLRGNGILGVGPFTADCGAGCAASAMPRWYYSCISGNCVASTLAVARQVTNPVANFAADNNGVLIELPNVPDGGASSVTGTMTFGIGSQSNNLLGSAIVLKSSSTTGYVTTAFGGSQYGSSFIDSGSNGVFFPSTTLARCGAWYCPSTPQTIAATILSSSGAQSAVSFTVAQSTALFGTGNFAFDNLAGPASGYFDWGLPFFYGRRVFTALSGRPTPAGAGPYYAF</sequence>
<gene>
    <name evidence="3" type="ORF">AWB75_02700</name>
</gene>
<keyword evidence="3" id="KW-0449">Lipoprotein</keyword>
<dbReference type="PROSITE" id="PS51257">
    <property type="entry name" value="PROKAR_LIPOPROTEIN"/>
    <property type="match status" value="1"/>
</dbReference>
<keyword evidence="4" id="KW-1185">Reference proteome</keyword>
<feature type="compositionally biased region" description="Polar residues" evidence="1">
    <location>
        <begin position="70"/>
        <end position="90"/>
    </location>
</feature>
<proteinExistence type="predicted"/>
<comment type="caution">
    <text evidence="3">The sequence shown here is derived from an EMBL/GenBank/DDBJ whole genome shotgun (WGS) entry which is preliminary data.</text>
</comment>
<feature type="compositionally biased region" description="Low complexity" evidence="1">
    <location>
        <begin position="29"/>
        <end position="67"/>
    </location>
</feature>
<dbReference type="RefSeq" id="WP_061124586.1">
    <property type="nucleotide sequence ID" value="NZ_FCOF02000010.1"/>
</dbReference>
<reference evidence="3" key="1">
    <citation type="submission" date="2016-01" db="EMBL/GenBank/DDBJ databases">
        <authorList>
            <person name="Peeters C."/>
        </authorList>
    </citation>
    <scope>NUCLEOTIDE SEQUENCE [LARGE SCALE GENOMIC DNA]</scope>
    <source>
        <strain evidence="3">LMG 29318</strain>
    </source>
</reference>
<evidence type="ECO:0000313" key="4">
    <source>
        <dbReference type="Proteomes" id="UP000054870"/>
    </source>
</evidence>
<feature type="signal peptide" evidence="2">
    <location>
        <begin position="1"/>
        <end position="20"/>
    </location>
</feature>
<organism evidence="3 4">
    <name type="scientific">Caballeronia catudaia</name>
    <dbReference type="NCBI Taxonomy" id="1777136"/>
    <lineage>
        <taxon>Bacteria</taxon>
        <taxon>Pseudomonadati</taxon>
        <taxon>Pseudomonadota</taxon>
        <taxon>Betaproteobacteria</taxon>
        <taxon>Burkholderiales</taxon>
        <taxon>Burkholderiaceae</taxon>
        <taxon>Caballeronia</taxon>
    </lineage>
</organism>
<name>A0A158AZM7_9BURK</name>